<evidence type="ECO:0000313" key="7">
    <source>
        <dbReference type="EMBL" id="QPR71007.1"/>
    </source>
</evidence>
<evidence type="ECO:0000256" key="1">
    <source>
        <dbReference type="ARBA" id="ARBA00004167"/>
    </source>
</evidence>
<keyword evidence="4 6" id="KW-1133">Transmembrane helix</keyword>
<protein>
    <submittedName>
        <fullName evidence="7">YjcZ family sporulation protein</fullName>
    </submittedName>
</protein>
<dbReference type="RefSeq" id="WP_003182774.1">
    <property type="nucleotide sequence ID" value="NZ_BEXU01000029.1"/>
</dbReference>
<accession>A0A415JEP2</accession>
<dbReference type="GeneID" id="76972911"/>
<evidence type="ECO:0000256" key="4">
    <source>
        <dbReference type="ARBA" id="ARBA00022989"/>
    </source>
</evidence>
<reference evidence="8 9" key="1">
    <citation type="submission" date="2019-06" db="EMBL/GenBank/DDBJ databases">
        <title>Genome sequence analysis of &gt;100 Bacillus licheniformis strains suggests intrinsic resistance to this species.</title>
        <authorList>
            <person name="Wels M."/>
            <person name="Siezen R.J."/>
            <person name="Johansen E."/>
            <person name="Stuer-Lauridsen B."/>
            <person name="Bjerre K."/>
            <person name="Nielsen B.K.K."/>
        </authorList>
    </citation>
    <scope>NUCLEOTIDE SEQUENCE [LARGE SCALE GENOMIC DNA]</scope>
    <source>
        <strain evidence="8 9">BAC-16736</strain>
    </source>
</reference>
<evidence type="ECO:0000313" key="8">
    <source>
        <dbReference type="EMBL" id="TWL21029.1"/>
    </source>
</evidence>
<evidence type="ECO:0000256" key="5">
    <source>
        <dbReference type="ARBA" id="ARBA00023136"/>
    </source>
</evidence>
<dbReference type="GO" id="GO:0016020">
    <property type="term" value="C:membrane"/>
    <property type="evidence" value="ECO:0007669"/>
    <property type="project" value="UniProtKB-SubCell"/>
</dbReference>
<dbReference type="Proteomes" id="UP000435910">
    <property type="component" value="Unassembled WGS sequence"/>
</dbReference>
<keyword evidence="5 6" id="KW-0472">Membrane</keyword>
<comment type="subcellular location">
    <subcellularLocation>
        <location evidence="1">Membrane</location>
        <topology evidence="1">Single-pass membrane protein</topology>
    </subcellularLocation>
</comment>
<dbReference type="EMBL" id="NILC01000033">
    <property type="protein sequence ID" value="TWL21029.1"/>
    <property type="molecule type" value="Genomic_DNA"/>
</dbReference>
<dbReference type="InterPro" id="IPR010070">
    <property type="entry name" value="YjcZ-like"/>
</dbReference>
<evidence type="ECO:0000256" key="3">
    <source>
        <dbReference type="ARBA" id="ARBA00022692"/>
    </source>
</evidence>
<evidence type="ECO:0000313" key="9">
    <source>
        <dbReference type="Proteomes" id="UP000435910"/>
    </source>
</evidence>
<dbReference type="NCBIfam" id="TIGR01732">
    <property type="entry name" value="tiny_TM_bacill"/>
    <property type="match status" value="1"/>
</dbReference>
<reference evidence="7 10" key="2">
    <citation type="submission" date="2020-12" db="EMBL/GenBank/DDBJ databases">
        <title>FDA dAtabase for Regulatory Grade micrObial Sequences (FDA-ARGOS): Supporting development and validation of Infectious Disease Dx tests.</title>
        <authorList>
            <person name="Nelson B."/>
            <person name="Plummer A."/>
            <person name="Tallon L."/>
            <person name="Sadzewicz L."/>
            <person name="Zhao X."/>
            <person name="Boylan J."/>
            <person name="Ott S."/>
            <person name="Bowen H."/>
            <person name="Vavikolanu K."/>
            <person name="Mehta A."/>
            <person name="Aluvathingal J."/>
            <person name="Nadendla S."/>
            <person name="Myers T."/>
            <person name="Yan Y."/>
            <person name="Sichtig H."/>
        </authorList>
    </citation>
    <scope>NUCLEOTIDE SEQUENCE [LARGE SCALE GENOMIC DNA]</scope>
    <source>
        <strain evidence="7 10">FDAARGOS_923</strain>
    </source>
</reference>
<organism evidence="8 9">
    <name type="scientific">Bacillus licheniformis</name>
    <dbReference type="NCBI Taxonomy" id="1402"/>
    <lineage>
        <taxon>Bacteria</taxon>
        <taxon>Bacillati</taxon>
        <taxon>Bacillota</taxon>
        <taxon>Bacilli</taxon>
        <taxon>Bacillales</taxon>
        <taxon>Bacillaceae</taxon>
        <taxon>Bacillus</taxon>
    </lineage>
</organism>
<feature type="transmembrane region" description="Helical" evidence="6">
    <location>
        <begin position="23"/>
        <end position="41"/>
    </location>
</feature>
<dbReference type="Pfam" id="PF09680">
    <property type="entry name" value="YjcZ_2"/>
    <property type="match status" value="1"/>
</dbReference>
<dbReference type="Proteomes" id="UP000595038">
    <property type="component" value="Chromosome"/>
</dbReference>
<proteinExistence type="inferred from homology"/>
<name>A0A415JEP2_BACLI</name>
<dbReference type="EMBL" id="CP065647">
    <property type="protein sequence ID" value="QPR71007.1"/>
    <property type="molecule type" value="Genomic_DNA"/>
</dbReference>
<gene>
    <name evidence="8" type="ORF">CHCC16736_2313</name>
    <name evidence="7" type="ORF">I6G80_14240</name>
</gene>
<dbReference type="AlphaFoldDB" id="A0A415JEP2"/>
<sequence length="42" mass="4668">MHYSHYCCPTGGYGYGFHGRNTFVLIVVLFILLIIVGAAFIC</sequence>
<evidence type="ECO:0000313" key="10">
    <source>
        <dbReference type="Proteomes" id="UP000595038"/>
    </source>
</evidence>
<comment type="similarity">
    <text evidence="2">Belongs to the SscA family.</text>
</comment>
<keyword evidence="3 6" id="KW-0812">Transmembrane</keyword>
<evidence type="ECO:0000256" key="6">
    <source>
        <dbReference type="SAM" id="Phobius"/>
    </source>
</evidence>
<evidence type="ECO:0000256" key="2">
    <source>
        <dbReference type="ARBA" id="ARBA00010221"/>
    </source>
</evidence>